<evidence type="ECO:0000313" key="1">
    <source>
        <dbReference type="EMBL" id="SDE38976.1"/>
    </source>
</evidence>
<gene>
    <name evidence="1" type="ORF">SAMN04488071_2811</name>
</gene>
<accession>A0A1G7CJW9</accession>
<organism evidence="1 2">
    <name type="scientific">Kordiimonas lacus</name>
    <dbReference type="NCBI Taxonomy" id="637679"/>
    <lineage>
        <taxon>Bacteria</taxon>
        <taxon>Pseudomonadati</taxon>
        <taxon>Pseudomonadota</taxon>
        <taxon>Alphaproteobacteria</taxon>
        <taxon>Kordiimonadales</taxon>
        <taxon>Kordiimonadaceae</taxon>
        <taxon>Kordiimonas</taxon>
    </lineage>
</organism>
<dbReference type="STRING" id="637679.GCA_001550055_03110"/>
<dbReference type="OrthoDB" id="8586159at2"/>
<reference evidence="1 2" key="1">
    <citation type="submission" date="2016-10" db="EMBL/GenBank/DDBJ databases">
        <authorList>
            <person name="de Groot N.N."/>
        </authorList>
    </citation>
    <scope>NUCLEOTIDE SEQUENCE [LARGE SCALE GENOMIC DNA]</scope>
    <source>
        <strain evidence="1 2">CGMCC 1.9109</strain>
    </source>
</reference>
<evidence type="ECO:0008006" key="3">
    <source>
        <dbReference type="Google" id="ProtNLM"/>
    </source>
</evidence>
<dbReference type="AlphaFoldDB" id="A0A1G7CJW9"/>
<sequence>MKALRLIAGKEARRRIEEKGLTPDLVRLVVGASGGPKWLILRGLDQFVFGDWLKDAKRPIDMVGSSIGAWRMTLASHPDAGAMFNAFEDAYFSYRKEDGATPEAVTKASYRILNQIMGPDVRDAIIANKARNLNIVAVKCLGATGSQSRFLEGAGLLGAFAANSISRPLLGNFFQRAVFHSGDRVACSGAWADFGRIDVKLQADAIHDALMASGSIPFVVEAVRDIMGAPKGVYRDGGVIDYHFEIPWQYDDGIVLYPHFYGHLVPGWFDKARERRRVTGDVLDQQLILAPTDEFVASLPNGRIPDRKNFTDMEDSERLPYWRQVVDMSYRMADEFGELCQNQDALMNRLEAAPD</sequence>
<name>A0A1G7CJW9_9PROT</name>
<evidence type="ECO:0000313" key="2">
    <source>
        <dbReference type="Proteomes" id="UP000183685"/>
    </source>
</evidence>
<dbReference type="SUPFAM" id="SSF52151">
    <property type="entry name" value="FabD/lysophospholipase-like"/>
    <property type="match status" value="1"/>
</dbReference>
<proteinExistence type="predicted"/>
<dbReference type="EMBL" id="FNAK01000006">
    <property type="protein sequence ID" value="SDE38976.1"/>
    <property type="molecule type" value="Genomic_DNA"/>
</dbReference>
<dbReference type="Proteomes" id="UP000183685">
    <property type="component" value="Unassembled WGS sequence"/>
</dbReference>
<protein>
    <recommendedName>
        <fullName evidence="3">Patatin-like phospholipase</fullName>
    </recommendedName>
</protein>
<dbReference type="RefSeq" id="WP_068306766.1">
    <property type="nucleotide sequence ID" value="NZ_FNAK01000006.1"/>
</dbReference>
<dbReference type="InterPro" id="IPR016035">
    <property type="entry name" value="Acyl_Trfase/lysoPLipase"/>
</dbReference>
<keyword evidence="2" id="KW-1185">Reference proteome</keyword>